<dbReference type="GO" id="GO:0005525">
    <property type="term" value="F:GTP binding"/>
    <property type="evidence" value="ECO:0007669"/>
    <property type="project" value="InterPro"/>
</dbReference>
<dbReference type="Pfam" id="PF08477">
    <property type="entry name" value="Roc"/>
    <property type="match status" value="1"/>
</dbReference>
<evidence type="ECO:0000256" key="1">
    <source>
        <dbReference type="SAM" id="MobiDB-lite"/>
    </source>
</evidence>
<feature type="compositionally biased region" description="Acidic residues" evidence="1">
    <location>
        <begin position="458"/>
        <end position="467"/>
    </location>
</feature>
<feature type="compositionally biased region" description="Basic and acidic residues" evidence="1">
    <location>
        <begin position="398"/>
        <end position="408"/>
    </location>
</feature>
<dbReference type="GO" id="GO:0005829">
    <property type="term" value="C:cytosol"/>
    <property type="evidence" value="ECO:0007669"/>
    <property type="project" value="TreeGrafter"/>
</dbReference>
<dbReference type="SUPFAM" id="SSF52540">
    <property type="entry name" value="P-loop containing nucleoside triphosphate hydrolases"/>
    <property type="match status" value="1"/>
</dbReference>
<keyword evidence="3" id="KW-1185">Reference proteome</keyword>
<feature type="compositionally biased region" description="Low complexity" evidence="1">
    <location>
        <begin position="301"/>
        <end position="315"/>
    </location>
</feature>
<feature type="compositionally biased region" description="Basic and acidic residues" evidence="1">
    <location>
        <begin position="552"/>
        <end position="568"/>
    </location>
</feature>
<feature type="compositionally biased region" description="Basic and acidic residues" evidence="1">
    <location>
        <begin position="286"/>
        <end position="300"/>
    </location>
</feature>
<feature type="compositionally biased region" description="Basic and acidic residues" evidence="1">
    <location>
        <begin position="583"/>
        <end position="600"/>
    </location>
</feature>
<dbReference type="EMBL" id="JAODUO010000034">
    <property type="protein sequence ID" value="KAK2192314.1"/>
    <property type="molecule type" value="Genomic_DNA"/>
</dbReference>
<organism evidence="2 3">
    <name type="scientific">Ridgeia piscesae</name>
    <name type="common">Tubeworm</name>
    <dbReference type="NCBI Taxonomy" id="27915"/>
    <lineage>
        <taxon>Eukaryota</taxon>
        <taxon>Metazoa</taxon>
        <taxon>Spiralia</taxon>
        <taxon>Lophotrochozoa</taxon>
        <taxon>Annelida</taxon>
        <taxon>Polychaeta</taxon>
        <taxon>Sedentaria</taxon>
        <taxon>Canalipalpata</taxon>
        <taxon>Sabellida</taxon>
        <taxon>Siboglinidae</taxon>
        <taxon>Ridgeia</taxon>
    </lineage>
</organism>
<protein>
    <recommendedName>
        <fullName evidence="4">Rab-like protein 6</fullName>
    </recommendedName>
</protein>
<dbReference type="PANTHER" id="PTHR14932">
    <property type="entry name" value="RAS GTPASE-RELATED"/>
    <property type="match status" value="1"/>
</dbReference>
<feature type="region of interest" description="Disordered" evidence="1">
    <location>
        <begin position="8"/>
        <end position="28"/>
    </location>
</feature>
<feature type="region of interest" description="Disordered" evidence="1">
    <location>
        <begin position="286"/>
        <end position="650"/>
    </location>
</feature>
<feature type="compositionally biased region" description="Low complexity" evidence="1">
    <location>
        <begin position="526"/>
        <end position="539"/>
    </location>
</feature>
<gene>
    <name evidence="2" type="ORF">NP493_34g03013</name>
</gene>
<evidence type="ECO:0000313" key="2">
    <source>
        <dbReference type="EMBL" id="KAK2192314.1"/>
    </source>
</evidence>
<evidence type="ECO:0008006" key="4">
    <source>
        <dbReference type="Google" id="ProtNLM"/>
    </source>
</evidence>
<feature type="compositionally biased region" description="Basic and acidic residues" evidence="1">
    <location>
        <begin position="13"/>
        <end position="22"/>
    </location>
</feature>
<feature type="region of interest" description="Disordered" evidence="1">
    <location>
        <begin position="118"/>
        <end position="147"/>
    </location>
</feature>
<proteinExistence type="predicted"/>
<feature type="compositionally biased region" description="Polar residues" evidence="1">
    <location>
        <begin position="488"/>
        <end position="501"/>
    </location>
</feature>
<name>A0AAD9PCJ1_RIDPI</name>
<feature type="compositionally biased region" description="Basic and acidic residues" evidence="1">
    <location>
        <begin position="448"/>
        <end position="457"/>
    </location>
</feature>
<evidence type="ECO:0000313" key="3">
    <source>
        <dbReference type="Proteomes" id="UP001209878"/>
    </source>
</evidence>
<dbReference type="InterPro" id="IPR027417">
    <property type="entry name" value="P-loop_NTPase"/>
</dbReference>
<dbReference type="Proteomes" id="UP001209878">
    <property type="component" value="Unassembled WGS sequence"/>
</dbReference>
<feature type="compositionally biased region" description="Polar residues" evidence="1">
    <location>
        <begin position="512"/>
        <end position="525"/>
    </location>
</feature>
<sequence length="690" mass="75507">MFLKKLLGSNNDNRQERGKTDRAAPPQGVQTMGVNLQRKFAKGVQYNMKIVVKGDRNVGKSCLFYRLQGQKFKEEYLPTDEIQATSIQWNYKATDDIVKVEVWDVVDRGKRKKKTDGLKLDTHLDGPPSTSDPFAEGGAIKPPSQHAPAAGVCNIVSLLTYSYVERELPKVPAHIPVLVLANHRDMGHHRTVSEDTVRYFIEEQRQGEDGADIRYAESSMRNGYGLKYIHKFFNLPFLQLQRETLLRQLKTNSRERELTIEELNLQEGSEDQNYELYLDALTAKKHDQEKMDRCPSDRSLTDQSTTLPTTTDQTPNGRTTAPPTGLRQGTIPAPPPHTIPGLMVTTPTSPVAPPGGGNTPNSAPPTGMASKSAPVTPAVTPQQEQKSGGFMARLFGNKNKEREKKEQEQQQQLQVAAADPALPQTSIKDVDDFVPFDQLDSSFLDDATEVKETREAGGEDSESDEESTSNPLVAGFQDDIDSDDQQSPRNTDATASSTHIELSSDEEEEVAKSQSVAVTLSQDNVSDSGSPMPSSSRSDLQLPIQWTPGGDTSHDDDGSKPSDVHAKVDSPQQDQSGCHGNTRARDVSVDSDKSDDKDSDAGDVPTVTVLEDVSDDDGEGTIAADHPIEDTPPCLQEAGDHVDSPPQPLPTLQFEDFAVLDRDFDDPTGQPGGWSGLSALVIGTRFSGFW</sequence>
<comment type="caution">
    <text evidence="2">The sequence shown here is derived from an EMBL/GenBank/DDBJ whole genome shotgun (WGS) entry which is preliminary data.</text>
</comment>
<dbReference type="PRINTS" id="PR00449">
    <property type="entry name" value="RASTRNSFRMNG"/>
</dbReference>
<reference evidence="2" key="1">
    <citation type="journal article" date="2023" name="Mol. Biol. Evol.">
        <title>Third-Generation Sequencing Reveals the Adaptive Role of the Epigenome in Three Deep-Sea Polychaetes.</title>
        <authorList>
            <person name="Perez M."/>
            <person name="Aroh O."/>
            <person name="Sun Y."/>
            <person name="Lan Y."/>
            <person name="Juniper S.K."/>
            <person name="Young C.R."/>
            <person name="Angers B."/>
            <person name="Qian P.Y."/>
        </authorList>
    </citation>
    <scope>NUCLEOTIDE SEQUENCE</scope>
    <source>
        <strain evidence="2">R07B-5</strain>
    </source>
</reference>
<dbReference type="PANTHER" id="PTHR14932:SF1">
    <property type="entry name" value="RAB-LIKE PROTEIN 6"/>
    <property type="match status" value="1"/>
</dbReference>
<dbReference type="InterPro" id="IPR040385">
    <property type="entry name" value="RABL6"/>
</dbReference>
<dbReference type="Gene3D" id="3.40.50.300">
    <property type="entry name" value="P-loop containing nucleotide triphosphate hydrolases"/>
    <property type="match status" value="1"/>
</dbReference>
<accession>A0AAD9PCJ1</accession>
<feature type="compositionally biased region" description="Polar residues" evidence="1">
    <location>
        <begin position="570"/>
        <end position="579"/>
    </location>
</feature>
<dbReference type="AlphaFoldDB" id="A0AAD9PCJ1"/>
<dbReference type="GO" id="GO:0005634">
    <property type="term" value="C:nucleus"/>
    <property type="evidence" value="ECO:0007669"/>
    <property type="project" value="TreeGrafter"/>
</dbReference>